<feature type="compositionally biased region" description="Low complexity" evidence="2">
    <location>
        <begin position="15"/>
        <end position="32"/>
    </location>
</feature>
<feature type="compositionally biased region" description="Polar residues" evidence="2">
    <location>
        <begin position="1"/>
        <end position="11"/>
    </location>
</feature>
<keyword evidence="5" id="KW-1185">Reference proteome</keyword>
<dbReference type="Pfam" id="PF01476">
    <property type="entry name" value="LysM"/>
    <property type="match status" value="1"/>
</dbReference>
<comment type="caution">
    <text evidence="4">The sequence shown here is derived from an EMBL/GenBank/DDBJ whole genome shotgun (WGS) entry which is preliminary data.</text>
</comment>
<accession>A0ABY2HDL9</accession>
<dbReference type="RefSeq" id="XP_073562442.1">
    <property type="nucleotide sequence ID" value="XM_073699458.1"/>
</dbReference>
<evidence type="ECO:0000256" key="2">
    <source>
        <dbReference type="SAM" id="MobiDB-lite"/>
    </source>
</evidence>
<evidence type="ECO:0000256" key="1">
    <source>
        <dbReference type="ARBA" id="ARBA00044955"/>
    </source>
</evidence>
<comment type="similarity">
    <text evidence="1">Belongs to the secreted LysM effector family.</text>
</comment>
<dbReference type="PANTHER" id="PTHR20932">
    <property type="entry name" value="LYSM AND PUTATIVE PEPTIDOGLYCAN-BINDING DOMAIN-CONTAINING PROTEIN"/>
    <property type="match status" value="1"/>
</dbReference>
<name>A0ABY2HDL9_9HYPO</name>
<feature type="domain" description="LysM" evidence="3">
    <location>
        <begin position="155"/>
        <end position="187"/>
    </location>
</feature>
<dbReference type="Gene3D" id="3.10.350.10">
    <property type="entry name" value="LysM domain"/>
    <property type="match status" value="1"/>
</dbReference>
<evidence type="ECO:0000313" key="4">
    <source>
        <dbReference type="EMBL" id="TFB06241.1"/>
    </source>
</evidence>
<feature type="region of interest" description="Disordered" evidence="2">
    <location>
        <begin position="1"/>
        <end position="32"/>
    </location>
</feature>
<dbReference type="CDD" id="cd00118">
    <property type="entry name" value="LysM"/>
    <property type="match status" value="1"/>
</dbReference>
<sequence length="285" mass="31484">MEYCSTCTGSLAATPPYSQTPSSPPSSSSSLPQDRRVECCYRVICGKCIQKNPRFASYCPFCQVSSTPSPLPQGLRDPPQYTSIPPLRSRAIPTSPPPPPYKSIEDGDTPSPPPPPTPANTKNNNSSSSTDSSSDIDEKAALHDDTLHFLDHDHDTVQSLSLRYGVPPAALRRRNNLTSDHLLVGRKTVLIPGEFYKGGVSLSPRPVEGEDEELRKGKIRRFMTACKVADYDFALLYMEQAGYDIDAAITAYLDDEAWELSHPNQRRRNGEATKVKNRGLFWRGL</sequence>
<proteinExistence type="inferred from homology"/>
<dbReference type="PANTHER" id="PTHR20932:SF31">
    <property type="entry name" value="RING-TYPE DOMAIN-CONTAINING PROTEIN"/>
    <property type="match status" value="1"/>
</dbReference>
<reference evidence="4 5" key="1">
    <citation type="submission" date="2018-01" db="EMBL/GenBank/DDBJ databases">
        <title>Genome characterization of the sugarcane-associated fungus Trichoderma ghanense CCMA-1212 and their application in lignocelulose bioconversion.</title>
        <authorList>
            <person name="Steindorff A.S."/>
            <person name="Mendes T.D."/>
            <person name="Vilela E.S.D."/>
            <person name="Rodrigues D.S."/>
            <person name="Formighieri E.F."/>
            <person name="Melo I.S."/>
            <person name="Favaro L.C.L."/>
        </authorList>
    </citation>
    <scope>NUCLEOTIDE SEQUENCE [LARGE SCALE GENOMIC DNA]</scope>
    <source>
        <strain evidence="4 5">CCMA-1212</strain>
    </source>
</reference>
<gene>
    <name evidence="4" type="ORF">CCMA1212_002055</name>
</gene>
<protein>
    <recommendedName>
        <fullName evidence="3">LysM domain-containing protein</fullName>
    </recommendedName>
</protein>
<dbReference type="InterPro" id="IPR045030">
    <property type="entry name" value="LYSM1-4"/>
</dbReference>
<dbReference type="InterPro" id="IPR036779">
    <property type="entry name" value="LysM_dom_sf"/>
</dbReference>
<feature type="compositionally biased region" description="Low complexity" evidence="2">
    <location>
        <begin position="119"/>
        <end position="133"/>
    </location>
</feature>
<evidence type="ECO:0000259" key="3">
    <source>
        <dbReference type="Pfam" id="PF01476"/>
    </source>
</evidence>
<evidence type="ECO:0000313" key="5">
    <source>
        <dbReference type="Proteomes" id="UP001642720"/>
    </source>
</evidence>
<dbReference type="InterPro" id="IPR018392">
    <property type="entry name" value="LysM"/>
</dbReference>
<dbReference type="GeneID" id="300573908"/>
<dbReference type="EMBL" id="PPTA01000002">
    <property type="protein sequence ID" value="TFB06241.1"/>
    <property type="molecule type" value="Genomic_DNA"/>
</dbReference>
<organism evidence="4 5">
    <name type="scientific">Trichoderma ghanense</name>
    <dbReference type="NCBI Taxonomy" id="65468"/>
    <lineage>
        <taxon>Eukaryota</taxon>
        <taxon>Fungi</taxon>
        <taxon>Dikarya</taxon>
        <taxon>Ascomycota</taxon>
        <taxon>Pezizomycotina</taxon>
        <taxon>Sordariomycetes</taxon>
        <taxon>Hypocreomycetidae</taxon>
        <taxon>Hypocreales</taxon>
        <taxon>Hypocreaceae</taxon>
        <taxon>Trichoderma</taxon>
    </lineage>
</organism>
<feature type="region of interest" description="Disordered" evidence="2">
    <location>
        <begin position="68"/>
        <end position="136"/>
    </location>
</feature>
<dbReference type="Proteomes" id="UP001642720">
    <property type="component" value="Unassembled WGS sequence"/>
</dbReference>